<dbReference type="InterPro" id="IPR029063">
    <property type="entry name" value="SAM-dependent_MTases_sf"/>
</dbReference>
<comment type="caution">
    <text evidence="2">The sequence shown here is derived from an EMBL/GenBank/DDBJ whole genome shotgun (WGS) entry which is preliminary data.</text>
</comment>
<evidence type="ECO:0000313" key="2">
    <source>
        <dbReference type="EMBL" id="KKS44772.1"/>
    </source>
</evidence>
<dbReference type="Proteomes" id="UP000033986">
    <property type="component" value="Unassembled WGS sequence"/>
</dbReference>
<dbReference type="GO" id="GO:0008757">
    <property type="term" value="F:S-adenosylmethionine-dependent methyltransferase activity"/>
    <property type="evidence" value="ECO:0007669"/>
    <property type="project" value="InterPro"/>
</dbReference>
<organism evidence="2 3">
    <name type="scientific">Candidatus Azambacteria bacterium GW2011_GWB1_42_17</name>
    <dbReference type="NCBI Taxonomy" id="1618615"/>
    <lineage>
        <taxon>Bacteria</taxon>
        <taxon>Candidatus Azamiibacteriota</taxon>
    </lineage>
</organism>
<accession>A0A0G0Z7R1</accession>
<reference evidence="2 3" key="1">
    <citation type="journal article" date="2015" name="Nature">
        <title>rRNA introns, odd ribosomes, and small enigmatic genomes across a large radiation of phyla.</title>
        <authorList>
            <person name="Brown C.T."/>
            <person name="Hug L.A."/>
            <person name="Thomas B.C."/>
            <person name="Sharon I."/>
            <person name="Castelle C.J."/>
            <person name="Singh A."/>
            <person name="Wilkins M.J."/>
            <person name="Williams K.H."/>
            <person name="Banfield J.F."/>
        </authorList>
    </citation>
    <scope>NUCLEOTIDE SEQUENCE [LARGE SCALE GENOMIC DNA]</scope>
</reference>
<gene>
    <name evidence="2" type="ORF">UV07_C0003G0007</name>
</gene>
<sequence length="222" mass="25794">MKKFLKIFKKTFPRFVLATFIIEIEKHLKGCKTILDVGCGNNSPIGLFEHKYTTVGIDGYKLAIEESKKRKIHDFYIFGDINKLNSLIKRGSFDAVVALDVIEHLKKDEGYKLLDNMERVARKKVILVTPNGFIPQYNKDNKLQAHHSGWTVEDFTDRGYCVEGIYGTKFCNVFRTDEAELRWRPKFFWGLIWGVLVEITHHLYTKRNPKHSISLLAVKKIT</sequence>
<feature type="domain" description="Methyltransferase type 11" evidence="1">
    <location>
        <begin position="35"/>
        <end position="128"/>
    </location>
</feature>
<dbReference type="EMBL" id="LCDB01000003">
    <property type="protein sequence ID" value="KKS44772.1"/>
    <property type="molecule type" value="Genomic_DNA"/>
</dbReference>
<dbReference type="Pfam" id="PF08241">
    <property type="entry name" value="Methyltransf_11"/>
    <property type="match status" value="1"/>
</dbReference>
<dbReference type="InterPro" id="IPR013216">
    <property type="entry name" value="Methyltransf_11"/>
</dbReference>
<dbReference type="Gene3D" id="3.40.50.150">
    <property type="entry name" value="Vaccinia Virus protein VP39"/>
    <property type="match status" value="1"/>
</dbReference>
<protein>
    <recommendedName>
        <fullName evidence="1">Methyltransferase type 11 domain-containing protein</fullName>
    </recommendedName>
</protein>
<proteinExistence type="predicted"/>
<dbReference type="SUPFAM" id="SSF53335">
    <property type="entry name" value="S-adenosyl-L-methionine-dependent methyltransferases"/>
    <property type="match status" value="1"/>
</dbReference>
<dbReference type="AlphaFoldDB" id="A0A0G0Z7R1"/>
<name>A0A0G0Z7R1_9BACT</name>
<evidence type="ECO:0000259" key="1">
    <source>
        <dbReference type="Pfam" id="PF08241"/>
    </source>
</evidence>
<evidence type="ECO:0000313" key="3">
    <source>
        <dbReference type="Proteomes" id="UP000033986"/>
    </source>
</evidence>